<sequence>MNGGQPTASPSPGRQKALMKIGLVVLLGGFVLLFIGVGTAIDALYAWSHPVDLLDAFLLKIEYTVAGIVLVLAGYRLR</sequence>
<keyword evidence="1" id="KW-0812">Transmembrane</keyword>
<dbReference type="AlphaFoldDB" id="A0A1H6USR1"/>
<evidence type="ECO:0000256" key="1">
    <source>
        <dbReference type="SAM" id="Phobius"/>
    </source>
</evidence>
<proteinExistence type="predicted"/>
<accession>A0A1H6USR1</accession>
<keyword evidence="3" id="KW-1185">Reference proteome</keyword>
<dbReference type="KEGG" id="hae:halTADL_2741"/>
<dbReference type="RefSeq" id="WP_143054141.1">
    <property type="nucleotide sequence ID" value="NZ_CP024845.1"/>
</dbReference>
<feature type="transmembrane region" description="Helical" evidence="1">
    <location>
        <begin position="57"/>
        <end position="75"/>
    </location>
</feature>
<evidence type="ECO:0000313" key="2">
    <source>
        <dbReference type="EMBL" id="SEI92747.1"/>
    </source>
</evidence>
<dbReference type="Proteomes" id="UP000198888">
    <property type="component" value="Unassembled WGS sequence"/>
</dbReference>
<gene>
    <name evidence="2" type="ORF">SAMN05444271_11237</name>
</gene>
<reference evidence="2 3" key="1">
    <citation type="submission" date="2016-10" db="EMBL/GenBank/DDBJ databases">
        <authorList>
            <person name="de Groot N.N."/>
        </authorList>
    </citation>
    <scope>NUCLEOTIDE SEQUENCE [LARGE SCALE GENOMIC DNA]</scope>
    <source>
        <strain evidence="2 3">DSM 22187</strain>
    </source>
</reference>
<accession>A0A2H4Q530</accession>
<name>A0A1H6USR1_9EURY</name>
<evidence type="ECO:0000313" key="3">
    <source>
        <dbReference type="Proteomes" id="UP000198888"/>
    </source>
</evidence>
<protein>
    <submittedName>
        <fullName evidence="2">Uncharacterized protein</fullName>
    </submittedName>
</protein>
<keyword evidence="1" id="KW-0472">Membrane</keyword>
<feature type="transmembrane region" description="Helical" evidence="1">
    <location>
        <begin position="21"/>
        <end position="45"/>
    </location>
</feature>
<keyword evidence="1" id="KW-1133">Transmembrane helix</keyword>
<organism evidence="2 3">
    <name type="scientific">Halohasta litchfieldiae</name>
    <dbReference type="NCBI Taxonomy" id="1073996"/>
    <lineage>
        <taxon>Archaea</taxon>
        <taxon>Methanobacteriati</taxon>
        <taxon>Methanobacteriota</taxon>
        <taxon>Stenosarchaea group</taxon>
        <taxon>Halobacteria</taxon>
        <taxon>Halobacteriales</taxon>
        <taxon>Haloferacaceae</taxon>
        <taxon>Halohasta</taxon>
    </lineage>
</organism>
<dbReference type="EMBL" id="FNYR01000012">
    <property type="protein sequence ID" value="SEI92747.1"/>
    <property type="molecule type" value="Genomic_DNA"/>
</dbReference>
<dbReference type="GeneID" id="35003512"/>